<dbReference type="Proteomes" id="UP001430544">
    <property type="component" value="Unassembled WGS sequence"/>
</dbReference>
<gene>
    <name evidence="2" type="ORF">LN473_21530</name>
</gene>
<proteinExistence type="predicted"/>
<sequence length="491" mass="53531">MNMTRVSTPVVVGIRNGLRSLPPDVSHNASRPPGPAEVYTPRGHEGALDPDRALVVGNRGVGKSFWSGALIDTTTRGVLALAYPKLKLGSVDAVLGFSGDDATLGAAPSAKVLKALLKDDLSPETIWRTVFMKALSPKWGAFTFKEAAKIIENDPEAYENEMLKADAELRKRGKKKVIVFDALDRLGDNWKAVRELTRGLLRLALSLRSYTSIRAKIFIRPDQGDDKQVFDFPDASKLRAERVELKWSTQDLYGLMYSRLANSAASSAAFAELARLKKADIHISSGVSILPEALKIEADLQSAIFAMIAGEFMGSNHRRGRTYAWLPNHLGDAHGQTAPRTFLTALKIAADRDVHDAQLGKRQAIDHHGIKEGVQQASQVRLDQLAEDHIWIKSVLNSLSGMEVPCPAEAVTARWSADLIVKKIKKDVDAGEILGPLELQRVGGQTEGALLEALARIGVIEQRSNGKVNVPDIFRVAASMKRRGGIKPPGR</sequence>
<evidence type="ECO:0000313" key="2">
    <source>
        <dbReference type="EMBL" id="MCC8624506.1"/>
    </source>
</evidence>
<evidence type="ECO:0000313" key="3">
    <source>
        <dbReference type="Proteomes" id="UP001430544"/>
    </source>
</evidence>
<evidence type="ECO:0008006" key="4">
    <source>
        <dbReference type="Google" id="ProtNLM"/>
    </source>
</evidence>
<evidence type="ECO:0000256" key="1">
    <source>
        <dbReference type="SAM" id="MobiDB-lite"/>
    </source>
</evidence>
<organism evidence="2 3">
    <name type="scientific">Xanthomonas vesicatoria</name>
    <dbReference type="NCBI Taxonomy" id="56460"/>
    <lineage>
        <taxon>Bacteria</taxon>
        <taxon>Pseudomonadati</taxon>
        <taxon>Pseudomonadota</taxon>
        <taxon>Gammaproteobacteria</taxon>
        <taxon>Lysobacterales</taxon>
        <taxon>Lysobacteraceae</taxon>
        <taxon>Xanthomonas</taxon>
    </lineage>
</organism>
<reference evidence="2" key="1">
    <citation type="submission" date="2021-11" db="EMBL/GenBank/DDBJ databases">
        <title>Genome resources and taxonomic validation of 89 Xanthomonas strains.</title>
        <authorList>
            <person name="Tambong J.T."/>
        </authorList>
    </citation>
    <scope>NUCLEOTIDE SEQUENCE</scope>
    <source>
        <strain evidence="2">Bv 5-4A</strain>
    </source>
</reference>
<name>A0ABS8LFH2_9XANT</name>
<accession>A0ABS8LFH2</accession>
<protein>
    <recommendedName>
        <fullName evidence="4">ATP-binding protein</fullName>
    </recommendedName>
</protein>
<comment type="caution">
    <text evidence="2">The sequence shown here is derived from an EMBL/GenBank/DDBJ whole genome shotgun (WGS) entry which is preliminary data.</text>
</comment>
<dbReference type="RefSeq" id="WP_155767438.1">
    <property type="nucleotide sequence ID" value="NZ_CP018470.1"/>
</dbReference>
<feature type="region of interest" description="Disordered" evidence="1">
    <location>
        <begin position="21"/>
        <end position="44"/>
    </location>
</feature>
<keyword evidence="3" id="KW-1185">Reference proteome</keyword>
<dbReference type="EMBL" id="JAJIUN010000095">
    <property type="protein sequence ID" value="MCC8624506.1"/>
    <property type="molecule type" value="Genomic_DNA"/>
</dbReference>